<organism evidence="2 3">
    <name type="scientific">Bombilactobacillus mellis</name>
    <dbReference type="NCBI Taxonomy" id="1218508"/>
    <lineage>
        <taxon>Bacteria</taxon>
        <taxon>Bacillati</taxon>
        <taxon>Bacillota</taxon>
        <taxon>Bacilli</taxon>
        <taxon>Lactobacillales</taxon>
        <taxon>Lactobacillaceae</taxon>
        <taxon>Bombilactobacillus</taxon>
    </lineage>
</organism>
<comment type="caution">
    <text evidence="2">The sequence shown here is derived from an EMBL/GenBank/DDBJ whole genome shotgun (WGS) entry which is preliminary data.</text>
</comment>
<dbReference type="RefSeq" id="WP_045922042.1">
    <property type="nucleotide sequence ID" value="NZ_JAAEDY010000004.1"/>
</dbReference>
<dbReference type="AlphaFoldDB" id="A0A0F4KYQ8"/>
<feature type="chain" id="PRO_5038945225" evidence="1">
    <location>
        <begin position="23"/>
        <end position="313"/>
    </location>
</feature>
<dbReference type="PATRIC" id="fig|1218508.4.peg.131"/>
<protein>
    <submittedName>
        <fullName evidence="2">Extracellular protein</fullName>
    </submittedName>
</protein>
<dbReference type="Pfam" id="PF06207">
    <property type="entry name" value="DUF1002"/>
    <property type="match status" value="1"/>
</dbReference>
<gene>
    <name evidence="2" type="ORF">JG29_01270</name>
</gene>
<dbReference type="InterPro" id="IPR009343">
    <property type="entry name" value="DUF1002"/>
</dbReference>
<accession>A0A0F4KYQ8</accession>
<evidence type="ECO:0000256" key="1">
    <source>
        <dbReference type="SAM" id="SignalP"/>
    </source>
</evidence>
<name>A0A0F4KYQ8_9LACO</name>
<sequence length="313" mass="34012">MKKLFSLFLSLFVLCTGIFALAQNVQADNWDTPVMTLGSSLTSEQRQGTIDVLSAKIHNNNSQQLTITGDTLVKYLNPAGNNFTSNSGVWSSALIEKTGRGSGINVEIVSYNGKDNITTITANQYRNAAVTAGITDANIYVTSAIPIDGSGALAGVYAAFNQNGNTLNQNQVNAAQNEMGTLSKITQQNEGEKNYSDAQLNNAVAQAKSDMAKIGPHITINQITNIVNNTIKDNNLQNVLSDNQKQQIINLLVNVRDSGALNHGDFKDQANKLSDTIKDKAQGIFNKVNTPQNQNLLQQIWNGIVNFFYNLFH</sequence>
<dbReference type="STRING" id="1218508.JG29_01270"/>
<keyword evidence="3" id="KW-1185">Reference proteome</keyword>
<proteinExistence type="predicted"/>
<evidence type="ECO:0000313" key="2">
    <source>
        <dbReference type="EMBL" id="KJY51084.1"/>
    </source>
</evidence>
<dbReference type="OrthoDB" id="9810153at2"/>
<dbReference type="Proteomes" id="UP000033695">
    <property type="component" value="Unassembled WGS sequence"/>
</dbReference>
<dbReference type="HOGENOM" id="CLU_050671_1_0_9"/>
<feature type="signal peptide" evidence="1">
    <location>
        <begin position="1"/>
        <end position="22"/>
    </location>
</feature>
<keyword evidence="1" id="KW-0732">Signal</keyword>
<dbReference type="EMBL" id="JXBZ01000002">
    <property type="protein sequence ID" value="KJY51084.1"/>
    <property type="molecule type" value="Genomic_DNA"/>
</dbReference>
<evidence type="ECO:0000313" key="3">
    <source>
        <dbReference type="Proteomes" id="UP000033695"/>
    </source>
</evidence>
<reference evidence="2 3" key="1">
    <citation type="submission" date="2014-12" db="EMBL/GenBank/DDBJ databases">
        <title>Comparative genomics of the lactic acid bacteria isolated from the honey bee gut.</title>
        <authorList>
            <person name="Ellegaard K.M."/>
            <person name="Tamarit D."/>
            <person name="Javelind E."/>
            <person name="Olofsson T."/>
            <person name="Andersson S.G."/>
            <person name="Vasquez A."/>
        </authorList>
    </citation>
    <scope>NUCLEOTIDE SEQUENCE [LARGE SCALE GENOMIC DNA]</scope>
    <source>
        <strain evidence="2 3">Hon2</strain>
    </source>
</reference>